<evidence type="ECO:0000256" key="1">
    <source>
        <dbReference type="SAM" id="Phobius"/>
    </source>
</evidence>
<keyword evidence="1" id="KW-0472">Membrane</keyword>
<dbReference type="AlphaFoldDB" id="A0AAX1G082"/>
<evidence type="ECO:0000313" key="2">
    <source>
        <dbReference type="EMBL" id="QHH12521.1"/>
    </source>
</evidence>
<reference evidence="2 3" key="1">
    <citation type="submission" date="2018-12" db="EMBL/GenBank/DDBJ databases">
        <title>Genomic insights into the evolutionary origins and pathogenicity of five Vibrio parahaemolyticus strains isolated from the shrimp with acute hepatopancreatic necrosis disease (AHPND).</title>
        <authorList>
            <person name="Yang Q."/>
            <person name="Dong X."/>
            <person name="Xie G."/>
            <person name="Fu S."/>
            <person name="Zou P."/>
            <person name="Sun J."/>
            <person name="Wang Y."/>
            <person name="Huang J."/>
        </authorList>
    </citation>
    <scope>NUCLEOTIDE SEQUENCE [LARGE SCALE GENOMIC DNA]</scope>
    <source>
        <strain evidence="2 3">20160303005-1</strain>
    </source>
</reference>
<sequence>MIVDYRKEAAPEPSREQVATALRLFLDTFPIQSQVCMKSYWKAVKTIESVTFKGMQDRYVWEDGEVDLHIRFTDGTGWYCIVRSDGTLDWPYRKLPSHDEKVRKVKRRATDASINILAKVMQILFFVAFIAVLSTCVGSNGNNDQEYCVPRIEC</sequence>
<proteinExistence type="predicted"/>
<keyword evidence="1" id="KW-1133">Transmembrane helix</keyword>
<evidence type="ECO:0000313" key="3">
    <source>
        <dbReference type="Proteomes" id="UP000464718"/>
    </source>
</evidence>
<accession>A0AAX1G082</accession>
<dbReference type="Proteomes" id="UP000464718">
    <property type="component" value="Chromosome ii"/>
</dbReference>
<feature type="transmembrane region" description="Helical" evidence="1">
    <location>
        <begin position="112"/>
        <end position="133"/>
    </location>
</feature>
<keyword evidence="1" id="KW-0812">Transmembrane</keyword>
<protein>
    <submittedName>
        <fullName evidence="2">Uncharacterized protein</fullName>
    </submittedName>
</protein>
<dbReference type="RefSeq" id="WP_140122806.1">
    <property type="nucleotide sequence ID" value="NZ_CP034299.1"/>
</dbReference>
<organism evidence="2 3">
    <name type="scientific">Vibrio parahaemolyticus</name>
    <dbReference type="NCBI Taxonomy" id="670"/>
    <lineage>
        <taxon>Bacteria</taxon>
        <taxon>Pseudomonadati</taxon>
        <taxon>Pseudomonadota</taxon>
        <taxon>Gammaproteobacteria</taxon>
        <taxon>Vibrionales</taxon>
        <taxon>Vibrionaceae</taxon>
        <taxon>Vibrio</taxon>
    </lineage>
</organism>
<name>A0AAX1G082_VIBPH</name>
<dbReference type="EMBL" id="CP034299">
    <property type="protein sequence ID" value="QHH12521.1"/>
    <property type="molecule type" value="Genomic_DNA"/>
</dbReference>
<gene>
    <name evidence="2" type="ORF">EHC69_24990</name>
</gene>